<evidence type="ECO:0000313" key="6">
    <source>
        <dbReference type="RefSeq" id="XP_017980711.1"/>
    </source>
</evidence>
<dbReference type="Gene3D" id="2.120.10.80">
    <property type="entry name" value="Kelch-type beta propeller"/>
    <property type="match status" value="1"/>
</dbReference>
<reference evidence="5 6" key="2">
    <citation type="submission" date="2025-04" db="UniProtKB">
        <authorList>
            <consortium name="RefSeq"/>
        </authorList>
    </citation>
    <scope>IDENTIFICATION</scope>
</reference>
<keyword evidence="2" id="KW-0677">Repeat</keyword>
<keyword evidence="1" id="KW-0880">Kelch repeat</keyword>
<accession>A0AB32WSK6</accession>
<feature type="region of interest" description="Disordered" evidence="3">
    <location>
        <begin position="1"/>
        <end position="21"/>
    </location>
</feature>
<name>A0AB32WSK6_THECC</name>
<dbReference type="SUPFAM" id="SSF117281">
    <property type="entry name" value="Kelch motif"/>
    <property type="match status" value="1"/>
</dbReference>
<dbReference type="Gramene" id="Tc07v2_t012410.1">
    <property type="protein sequence ID" value="Tc07v2_p012410.1"/>
    <property type="gene ID" value="Tc07v2_g012410"/>
</dbReference>
<evidence type="ECO:0000256" key="2">
    <source>
        <dbReference type="ARBA" id="ARBA00022737"/>
    </source>
</evidence>
<organism evidence="4 6">
    <name type="scientific">Theobroma cacao</name>
    <name type="common">Cacao</name>
    <name type="synonym">Cocoa</name>
    <dbReference type="NCBI Taxonomy" id="3641"/>
    <lineage>
        <taxon>Eukaryota</taxon>
        <taxon>Viridiplantae</taxon>
        <taxon>Streptophyta</taxon>
        <taxon>Embryophyta</taxon>
        <taxon>Tracheophyta</taxon>
        <taxon>Spermatophyta</taxon>
        <taxon>Magnoliopsida</taxon>
        <taxon>eudicotyledons</taxon>
        <taxon>Gunneridae</taxon>
        <taxon>Pentapetalae</taxon>
        <taxon>rosids</taxon>
        <taxon>malvids</taxon>
        <taxon>Malvales</taxon>
        <taxon>Malvaceae</taxon>
        <taxon>Byttnerioideae</taxon>
        <taxon>Theobroma</taxon>
    </lineage>
</organism>
<dbReference type="PANTHER" id="PTHR46344">
    <property type="entry name" value="OS02G0202900 PROTEIN"/>
    <property type="match status" value="1"/>
</dbReference>
<dbReference type="RefSeq" id="XP_017980711.1">
    <property type="nucleotide sequence ID" value="XM_018125222.1"/>
</dbReference>
<dbReference type="Proteomes" id="UP000694886">
    <property type="component" value="Chromosome 7"/>
</dbReference>
<dbReference type="InterPro" id="IPR015915">
    <property type="entry name" value="Kelch-typ_b-propeller"/>
</dbReference>
<dbReference type="PANTHER" id="PTHR46344:SF27">
    <property type="entry name" value="KELCH REPEAT SUPERFAMILY PROTEIN"/>
    <property type="match status" value="1"/>
</dbReference>
<gene>
    <name evidence="5 6" type="primary">LOC18594627</name>
</gene>
<proteinExistence type="predicted"/>
<reference evidence="4" key="1">
    <citation type="journal article" date="1997" name="Nucleic Acids Res.">
        <title>tRNAscan-SE: a program for improved detection of transfer RNA genes in genomic sequence.</title>
        <authorList>
            <person name="Lowe T.M."/>
            <person name="Eddy S.R."/>
        </authorList>
    </citation>
    <scope>NUCLEOTIDE SEQUENCE [LARGE SCALE GENOMIC DNA]</scope>
    <source>
        <strain evidence="4">r\B97-61/B2</strain>
    </source>
</reference>
<dbReference type="GeneID" id="18594627"/>
<dbReference type="RefSeq" id="XP_017980710.1">
    <property type="nucleotide sequence ID" value="XM_018125221.1"/>
</dbReference>
<feature type="compositionally biased region" description="Polar residues" evidence="3">
    <location>
        <begin position="1"/>
        <end position="11"/>
    </location>
</feature>
<evidence type="ECO:0000256" key="1">
    <source>
        <dbReference type="ARBA" id="ARBA00022441"/>
    </source>
</evidence>
<dbReference type="AlphaFoldDB" id="A0AB32WSK6"/>
<dbReference type="Gramene" id="Tc07v2_t012410.2">
    <property type="protein sequence ID" value="Tc07v2_p012410.2"/>
    <property type="gene ID" value="Tc07v2_g012410"/>
</dbReference>
<evidence type="ECO:0000313" key="5">
    <source>
        <dbReference type="RefSeq" id="XP_017980710.1"/>
    </source>
</evidence>
<evidence type="ECO:0000256" key="3">
    <source>
        <dbReference type="SAM" id="MobiDB-lite"/>
    </source>
</evidence>
<sequence>MSYMSRNTNNPSSSSSSSSRFGGQDGVVEALHLLAWTASGFDWYVLNLENGVISQTLSRMPPKARRGSTAVACGNQIFVLGGACGRDPTCPDGKIHEIHLHDYVFYFDYQHPENGWREASSMLLQRMKPSAVTLDGKIYVFGGSAVGRFAEVLDIGQNSRALLRPPYASNIDPVSVSYPVLLDSSRSRILVHFACNNSLYAYNVNDKSWHCLNENFGKWSFAAVIVDDVLYGLVDSREDLYCFSETECSLRGYDVVENKRLPAKWLPEFQVCVPNHADLFHLGNGNLCLAWYSELEMHFYYIKFNVCKNSGEVHATGESDSVTCVEFQTSYCQISLLELKMVNISQNIEYESKPCLY</sequence>
<evidence type="ECO:0000313" key="4">
    <source>
        <dbReference type="Proteomes" id="UP000694886"/>
    </source>
</evidence>
<protein>
    <submittedName>
        <fullName evidence="5 6">Uncharacterized protein LOC18594627 isoform X1</fullName>
    </submittedName>
</protein>